<keyword evidence="2" id="KW-0255">Endonuclease</keyword>
<dbReference type="CDD" id="cd00085">
    <property type="entry name" value="HNHc"/>
    <property type="match status" value="1"/>
</dbReference>
<sequence>MMARRQTIDPLIRAKVIETWGNACWLELPGCTRVGTEDDHIVPYSHGGMDTVSNIRRACKHCNASRQDRVLYGYGARLHMVVVPPGSCDREAVDYIDSHKAQGDPVVSFSALAAAMGLTSPSLAERRAVAMAWSGAYRQFAISQEPIDVWCTRTTPSSKRHPRMLEEWIALDYDVRVIDPGFSVEWERAKDDATRKRVRQWYALHLSQELVDTRQQERRAKLVALGLRSDRAPASSRPQW</sequence>
<keyword evidence="2" id="KW-0540">Nuclease</keyword>
<dbReference type="SMART" id="SM00507">
    <property type="entry name" value="HNHc"/>
    <property type="match status" value="1"/>
</dbReference>
<dbReference type="Gene3D" id="1.10.30.50">
    <property type="match status" value="1"/>
</dbReference>
<dbReference type="Pfam" id="PF01844">
    <property type="entry name" value="HNH"/>
    <property type="match status" value="1"/>
</dbReference>
<protein>
    <submittedName>
        <fullName evidence="2">Putative endonuclease</fullName>
    </submittedName>
</protein>
<evidence type="ECO:0000313" key="3">
    <source>
        <dbReference type="Proteomes" id="UP000028984"/>
    </source>
</evidence>
<keyword evidence="2" id="KW-0378">Hydrolase</keyword>
<dbReference type="InterPro" id="IPR003615">
    <property type="entry name" value="HNH_nuc"/>
</dbReference>
<accession>A0A087CMH5</accession>
<evidence type="ECO:0000313" key="2">
    <source>
        <dbReference type="EMBL" id="KFI84475.1"/>
    </source>
</evidence>
<dbReference type="eggNOG" id="ENOG5030QCR">
    <property type="taxonomic scope" value="Bacteria"/>
</dbReference>
<evidence type="ECO:0000259" key="1">
    <source>
        <dbReference type="SMART" id="SM00507"/>
    </source>
</evidence>
<dbReference type="Proteomes" id="UP000028984">
    <property type="component" value="Unassembled WGS sequence"/>
</dbReference>
<dbReference type="GO" id="GO:0004519">
    <property type="term" value="F:endonuclease activity"/>
    <property type="evidence" value="ECO:0007669"/>
    <property type="project" value="UniProtKB-KW"/>
</dbReference>
<dbReference type="GO" id="GO:0008270">
    <property type="term" value="F:zinc ion binding"/>
    <property type="evidence" value="ECO:0007669"/>
    <property type="project" value="InterPro"/>
</dbReference>
<dbReference type="AlphaFoldDB" id="A0A087CMH5"/>
<dbReference type="EMBL" id="JGZK01000017">
    <property type="protein sequence ID" value="KFI84475.1"/>
    <property type="molecule type" value="Genomic_DNA"/>
</dbReference>
<organism evidence="2 3">
    <name type="scientific">Bifidobacterium reuteri DSM 23975</name>
    <dbReference type="NCBI Taxonomy" id="1437610"/>
    <lineage>
        <taxon>Bacteria</taxon>
        <taxon>Bacillati</taxon>
        <taxon>Actinomycetota</taxon>
        <taxon>Actinomycetes</taxon>
        <taxon>Bifidobacteriales</taxon>
        <taxon>Bifidobacteriaceae</taxon>
        <taxon>Bifidobacterium</taxon>
    </lineage>
</organism>
<name>A0A087CMH5_9BIFI</name>
<reference evidence="2 3" key="1">
    <citation type="submission" date="2014-03" db="EMBL/GenBank/DDBJ databases">
        <title>Genomics of Bifidobacteria.</title>
        <authorList>
            <person name="Ventura M."/>
            <person name="Milani C."/>
            <person name="Lugli G.A."/>
        </authorList>
    </citation>
    <scope>NUCLEOTIDE SEQUENCE [LARGE SCALE GENOMIC DNA]</scope>
    <source>
        <strain evidence="2 3">DSM 23975</strain>
    </source>
</reference>
<gene>
    <name evidence="2" type="ORF">BREU_1249</name>
</gene>
<feature type="domain" description="HNH nuclease" evidence="1">
    <location>
        <begin position="11"/>
        <end position="64"/>
    </location>
</feature>
<keyword evidence="3" id="KW-1185">Reference proteome</keyword>
<dbReference type="GO" id="GO:0003676">
    <property type="term" value="F:nucleic acid binding"/>
    <property type="evidence" value="ECO:0007669"/>
    <property type="project" value="InterPro"/>
</dbReference>
<comment type="caution">
    <text evidence="2">The sequence shown here is derived from an EMBL/GenBank/DDBJ whole genome shotgun (WGS) entry which is preliminary data.</text>
</comment>
<dbReference type="InterPro" id="IPR002711">
    <property type="entry name" value="HNH"/>
</dbReference>
<proteinExistence type="predicted"/>
<dbReference type="STRING" id="1437610.BREU_1249"/>